<protein>
    <submittedName>
        <fullName evidence="1">Uncharacterized protein</fullName>
    </submittedName>
</protein>
<accession>A0A379WMD7</accession>
<evidence type="ECO:0000313" key="2">
    <source>
        <dbReference type="Proteomes" id="UP000254712"/>
    </source>
</evidence>
<dbReference type="EMBL" id="UGXT01000002">
    <property type="protein sequence ID" value="SUH35060.1"/>
    <property type="molecule type" value="Genomic_DNA"/>
</dbReference>
<gene>
    <name evidence="1" type="ORF">NCTC8261_01265</name>
</gene>
<organism evidence="1 2">
    <name type="scientific">Salmonella enterica I</name>
    <dbReference type="NCBI Taxonomy" id="59201"/>
    <lineage>
        <taxon>Bacteria</taxon>
        <taxon>Pseudomonadati</taxon>
        <taxon>Pseudomonadota</taxon>
        <taxon>Gammaproteobacteria</taxon>
        <taxon>Enterobacterales</taxon>
        <taxon>Enterobacteriaceae</taxon>
        <taxon>Salmonella</taxon>
    </lineage>
</organism>
<name>A0A379WMD7_SALET</name>
<reference evidence="1 2" key="1">
    <citation type="submission" date="2018-06" db="EMBL/GenBank/DDBJ databases">
        <authorList>
            <consortium name="Pathogen Informatics"/>
            <person name="Doyle S."/>
        </authorList>
    </citation>
    <scope>NUCLEOTIDE SEQUENCE [LARGE SCALE GENOMIC DNA]</scope>
    <source>
        <strain evidence="1 2">NCTC8261</strain>
    </source>
</reference>
<evidence type="ECO:0000313" key="1">
    <source>
        <dbReference type="EMBL" id="SUH35060.1"/>
    </source>
</evidence>
<sequence>MPDGGVNVLSGLHDPLFPRHFFEVHHKIIAFRRQKTTRHWLFFAGDKAIQNAHRISKSSFQFVIRSKKREHREKMRPGSAQAGRDYCVLAAVVDVCPVPGSSWNTTST</sequence>
<proteinExistence type="predicted"/>
<dbReference type="Proteomes" id="UP000254712">
    <property type="component" value="Unassembled WGS sequence"/>
</dbReference>
<dbReference type="AlphaFoldDB" id="A0A379WMD7"/>